<feature type="active site" description="Proton donor" evidence="4">
    <location>
        <position position="54"/>
    </location>
</feature>
<keyword evidence="9" id="KW-1185">Reference proteome</keyword>
<dbReference type="InterPro" id="IPR023210">
    <property type="entry name" value="NADP_OxRdtase_dom"/>
</dbReference>
<dbReference type="InterPro" id="IPR018170">
    <property type="entry name" value="Aldo/ket_reductase_CS"/>
</dbReference>
<dbReference type="SUPFAM" id="SSF51430">
    <property type="entry name" value="NAD(P)-linked oxidoreductase"/>
    <property type="match status" value="1"/>
</dbReference>
<dbReference type="Gene3D" id="3.20.20.100">
    <property type="entry name" value="NADP-dependent oxidoreductase domain"/>
    <property type="match status" value="1"/>
</dbReference>
<comment type="similarity">
    <text evidence="1">Belongs to the aldo/keto reductase family.</text>
</comment>
<dbReference type="Pfam" id="PF00248">
    <property type="entry name" value="Aldo_ket_red"/>
    <property type="match status" value="1"/>
</dbReference>
<evidence type="ECO:0000256" key="4">
    <source>
        <dbReference type="PIRSR" id="PIRSR000097-1"/>
    </source>
</evidence>
<evidence type="ECO:0000256" key="6">
    <source>
        <dbReference type="PIRSR" id="PIRSR000097-3"/>
    </source>
</evidence>
<organism evidence="8 9">
    <name type="scientific">Polycladospora coralii</name>
    <dbReference type="NCBI Taxonomy" id="2771432"/>
    <lineage>
        <taxon>Bacteria</taxon>
        <taxon>Bacillati</taxon>
        <taxon>Bacillota</taxon>
        <taxon>Bacilli</taxon>
        <taxon>Bacillales</taxon>
        <taxon>Thermoactinomycetaceae</taxon>
        <taxon>Polycladospora</taxon>
    </lineage>
</organism>
<evidence type="ECO:0000256" key="2">
    <source>
        <dbReference type="ARBA" id="ARBA00022857"/>
    </source>
</evidence>
<dbReference type="PROSITE" id="PS00798">
    <property type="entry name" value="ALDOKETO_REDUCTASE_1"/>
    <property type="match status" value="1"/>
</dbReference>
<protein>
    <submittedName>
        <fullName evidence="8">Aldo/keto reductase</fullName>
    </submittedName>
</protein>
<evidence type="ECO:0000313" key="8">
    <source>
        <dbReference type="EMBL" id="MBD1371093.1"/>
    </source>
</evidence>
<dbReference type="PRINTS" id="PR00069">
    <property type="entry name" value="ALDKETRDTASE"/>
</dbReference>
<dbReference type="PANTHER" id="PTHR43827:SF3">
    <property type="entry name" value="NADP-DEPENDENT OXIDOREDUCTASE DOMAIN-CONTAINING PROTEIN"/>
    <property type="match status" value="1"/>
</dbReference>
<feature type="domain" description="NADP-dependent oxidoreductase" evidence="7">
    <location>
        <begin position="32"/>
        <end position="263"/>
    </location>
</feature>
<dbReference type="PANTHER" id="PTHR43827">
    <property type="entry name" value="2,5-DIKETO-D-GLUCONIC ACID REDUCTASE"/>
    <property type="match status" value="1"/>
</dbReference>
<dbReference type="Proteomes" id="UP000661691">
    <property type="component" value="Unassembled WGS sequence"/>
</dbReference>
<dbReference type="FunFam" id="3.20.20.100:FF:000015">
    <property type="entry name" value="Oxidoreductase, aldo/keto reductase family"/>
    <property type="match status" value="1"/>
</dbReference>
<dbReference type="GO" id="GO:0016616">
    <property type="term" value="F:oxidoreductase activity, acting on the CH-OH group of donors, NAD or NADP as acceptor"/>
    <property type="evidence" value="ECO:0007669"/>
    <property type="project" value="UniProtKB-ARBA"/>
</dbReference>
<name>A0A926N7S2_9BACL</name>
<dbReference type="PROSITE" id="PS00062">
    <property type="entry name" value="ALDOKETO_REDUCTASE_2"/>
    <property type="match status" value="1"/>
</dbReference>
<dbReference type="PROSITE" id="PS00063">
    <property type="entry name" value="ALDOKETO_REDUCTASE_3"/>
    <property type="match status" value="1"/>
</dbReference>
<comment type="caution">
    <text evidence="8">The sequence shown here is derived from an EMBL/GenBank/DDBJ whole genome shotgun (WGS) entry which is preliminary data.</text>
</comment>
<keyword evidence="3" id="KW-0560">Oxidoreductase</keyword>
<dbReference type="AlphaFoldDB" id="A0A926N7S2"/>
<sequence length="276" mass="32025">MNRDDSKIVTLYNQVKMPVVGLGVWKADVGGDVETAVKIAVNGGYRLIDTATIYENEIGVGQTLRELDISREQLFITTKVWNTDQGYENTLQAFELSRKNLGLEYVDLYLIHWPIKATAIETWRAMEHLYQQGYVKAIGVSNFEIEHLEFLMENCQVKPMVNQVEFHPHLTQKKLLQYCKQQEIQVQAWSPLMRGNIFEVPLIQHLAHKYHKTPAQIVLRWDLQHGVATIPKSIKSSRIQENIDIFAFEIEQADMDRVDALNEDKRYGSNPNRYYE</sequence>
<evidence type="ECO:0000259" key="7">
    <source>
        <dbReference type="Pfam" id="PF00248"/>
    </source>
</evidence>
<evidence type="ECO:0000256" key="3">
    <source>
        <dbReference type="ARBA" id="ARBA00023002"/>
    </source>
</evidence>
<dbReference type="EMBL" id="JACXAH010000002">
    <property type="protein sequence ID" value="MBD1371093.1"/>
    <property type="molecule type" value="Genomic_DNA"/>
</dbReference>
<evidence type="ECO:0000256" key="5">
    <source>
        <dbReference type="PIRSR" id="PIRSR000097-2"/>
    </source>
</evidence>
<feature type="site" description="Lowers pKa of active site Tyr" evidence="6">
    <location>
        <position position="79"/>
    </location>
</feature>
<proteinExistence type="inferred from homology"/>
<dbReference type="InterPro" id="IPR020471">
    <property type="entry name" value="AKR"/>
</dbReference>
<accession>A0A926N7S2</accession>
<evidence type="ECO:0000256" key="1">
    <source>
        <dbReference type="ARBA" id="ARBA00007905"/>
    </source>
</evidence>
<evidence type="ECO:0000313" key="9">
    <source>
        <dbReference type="Proteomes" id="UP000661691"/>
    </source>
</evidence>
<dbReference type="RefSeq" id="WP_191141368.1">
    <property type="nucleotide sequence ID" value="NZ_JACXAH010000002.1"/>
</dbReference>
<reference evidence="8" key="1">
    <citation type="submission" date="2020-09" db="EMBL/GenBank/DDBJ databases">
        <title>A novel bacterium of genus Hazenella, isolated from South China Sea.</title>
        <authorList>
            <person name="Huang H."/>
            <person name="Mo K."/>
            <person name="Hu Y."/>
        </authorList>
    </citation>
    <scope>NUCLEOTIDE SEQUENCE</scope>
    <source>
        <strain evidence="8">IB182357</strain>
    </source>
</reference>
<feature type="binding site" evidence="5">
    <location>
        <position position="112"/>
    </location>
    <ligand>
        <name>substrate</name>
    </ligand>
</feature>
<gene>
    <name evidence="8" type="ORF">IC620_01805</name>
</gene>
<dbReference type="PIRSF" id="PIRSF000097">
    <property type="entry name" value="AKR"/>
    <property type="match status" value="1"/>
</dbReference>
<dbReference type="InterPro" id="IPR036812">
    <property type="entry name" value="NAD(P)_OxRdtase_dom_sf"/>
</dbReference>
<keyword evidence="2" id="KW-0521">NADP</keyword>